<gene>
    <name evidence="2" type="ORF">RGQ15_10755</name>
</gene>
<evidence type="ECO:0000313" key="2">
    <source>
        <dbReference type="EMBL" id="MDS9468045.1"/>
    </source>
</evidence>
<dbReference type="EMBL" id="JAVQLW010000001">
    <property type="protein sequence ID" value="MDS9468045.1"/>
    <property type="molecule type" value="Genomic_DNA"/>
</dbReference>
<reference evidence="3" key="1">
    <citation type="submission" date="2023-07" db="EMBL/GenBank/DDBJ databases">
        <title>Paracoccus sp. MBLB3053 whole genome sequence.</title>
        <authorList>
            <person name="Hwang C.Y."/>
            <person name="Cho E.-S."/>
            <person name="Seo M.-J."/>
        </authorList>
    </citation>
    <scope>NUCLEOTIDE SEQUENCE [LARGE SCALE GENOMIC DNA]</scope>
    <source>
        <strain evidence="3">MBLB3053</strain>
    </source>
</reference>
<dbReference type="SUPFAM" id="SSF52743">
    <property type="entry name" value="Subtilisin-like"/>
    <property type="match status" value="1"/>
</dbReference>
<evidence type="ECO:0000313" key="3">
    <source>
        <dbReference type="Proteomes" id="UP001269144"/>
    </source>
</evidence>
<comment type="caution">
    <text evidence="2">The sequence shown here is derived from an EMBL/GenBank/DDBJ whole genome shotgun (WGS) entry which is preliminary data.</text>
</comment>
<feature type="region of interest" description="Disordered" evidence="1">
    <location>
        <begin position="551"/>
        <end position="574"/>
    </location>
</feature>
<dbReference type="Gene3D" id="2.60.120.1290">
    <property type="match status" value="1"/>
</dbReference>
<organism evidence="2 3">
    <name type="scientific">Paracoccus aurantius</name>
    <dbReference type="NCBI Taxonomy" id="3073814"/>
    <lineage>
        <taxon>Bacteria</taxon>
        <taxon>Pseudomonadati</taxon>
        <taxon>Pseudomonadota</taxon>
        <taxon>Alphaproteobacteria</taxon>
        <taxon>Rhodobacterales</taxon>
        <taxon>Paracoccaceae</taxon>
        <taxon>Paracoccus</taxon>
    </lineage>
</organism>
<evidence type="ECO:0000256" key="1">
    <source>
        <dbReference type="SAM" id="MobiDB-lite"/>
    </source>
</evidence>
<name>A0ABU2HU38_9RHOB</name>
<proteinExistence type="predicted"/>
<keyword evidence="3" id="KW-1185">Reference proteome</keyword>
<dbReference type="Proteomes" id="UP001269144">
    <property type="component" value="Unassembled WGS sequence"/>
</dbReference>
<dbReference type="InterPro" id="IPR036852">
    <property type="entry name" value="Peptidase_S8/S53_dom_sf"/>
</dbReference>
<evidence type="ECO:0008006" key="4">
    <source>
        <dbReference type="Google" id="ProtNLM"/>
    </source>
</evidence>
<dbReference type="RefSeq" id="WP_311160216.1">
    <property type="nucleotide sequence ID" value="NZ_JAVQLW010000001.1"/>
</dbReference>
<protein>
    <recommendedName>
        <fullName evidence="4">Peptidase S8/S53 domain-containing protein</fullName>
    </recommendedName>
</protein>
<sequence>MNGVDDLALGANFHDEVCKLLPELVSSEEEFPSRHALSDHLLSPQTLPPDPERCAITAVIDHAIPFAHRLLTTTGGFSRVASIWLQETPVTRRRDDIPFGQEFRGAELDRLRGAGTAHVLDEDSLYRELGLLNPAGRNRWLMRAKTHGAAVIGTAAGYRPADPNGLQHPVIAVGLPDRALADTSGAAMPLLLETAIAFIISRARLLAREMSANGKKVRPPVVINISLGITAGPRDGHSRLERLQDMLSRGPVPDLGPVRFVLAAGNTRAQTLLGVLEPGQSIGWRLPPDDRTPSEVQIWSAALKAGSPAISLEVTLPDGRMVASDFVPPKHKGTQIARICDPDGGELARLVLQAVPRGSKLRQCLSIIAPPTVAEKSGVALAPAGTWRLRLRGVTPGPCDMVVQRDDRLIGFPRAGRQSYLVEKGYSPRKKNGQWKGPDPTPAKTLIRRNGTCNAYAWGSEQLRCGAVYLQRHRLPGYASLLQDGTGGDVLAPSDRGPALPGMLAPGTRGASMQALSGTSISAPRLTRWISRRFAAGERFADRAALIAAAKAAHPSESGTPKVEPDLPWPHFDD</sequence>
<dbReference type="Gene3D" id="3.40.50.200">
    <property type="entry name" value="Peptidase S8/S53 domain"/>
    <property type="match status" value="1"/>
</dbReference>
<accession>A0ABU2HU38</accession>